<name>A0A8H6P8R7_9EURO</name>
<feature type="region of interest" description="Disordered" evidence="2">
    <location>
        <begin position="7"/>
        <end position="26"/>
    </location>
</feature>
<gene>
    <name evidence="3" type="ORF">CNMCM5793_009505</name>
</gene>
<evidence type="ECO:0000256" key="1">
    <source>
        <dbReference type="ARBA" id="ARBA00005437"/>
    </source>
</evidence>
<keyword evidence="4" id="KW-1185">Reference proteome</keyword>
<dbReference type="InterPro" id="IPR038595">
    <property type="entry name" value="LOR_sf"/>
</dbReference>
<dbReference type="InterPro" id="IPR025659">
    <property type="entry name" value="Tubby-like_C"/>
</dbReference>
<dbReference type="SUPFAM" id="SSF54518">
    <property type="entry name" value="Tubby C-terminal domain-like"/>
    <property type="match status" value="1"/>
</dbReference>
<accession>A0A8H6P8R7</accession>
<dbReference type="InterPro" id="IPR007612">
    <property type="entry name" value="LOR"/>
</dbReference>
<dbReference type="EMBL" id="JACBAD010002034">
    <property type="protein sequence ID" value="KAF7121951.1"/>
    <property type="molecule type" value="Genomic_DNA"/>
</dbReference>
<proteinExistence type="inferred from homology"/>
<dbReference type="AlphaFoldDB" id="A0A8H6P8R7"/>
<protein>
    <recommendedName>
        <fullName evidence="5">Tubby C-terminal-like domain-containing protein</fullName>
    </recommendedName>
</protein>
<evidence type="ECO:0000313" key="4">
    <source>
        <dbReference type="Proteomes" id="UP000630445"/>
    </source>
</evidence>
<evidence type="ECO:0000313" key="3">
    <source>
        <dbReference type="EMBL" id="KAF7121951.1"/>
    </source>
</evidence>
<dbReference type="Gene3D" id="2.40.160.200">
    <property type="entry name" value="LURP1-related"/>
    <property type="match status" value="1"/>
</dbReference>
<comment type="caution">
    <text evidence="3">The sequence shown here is derived from an EMBL/GenBank/DDBJ whole genome shotgun (WGS) entry which is preliminary data.</text>
</comment>
<comment type="similarity">
    <text evidence="1">Belongs to the LOR family.</text>
</comment>
<evidence type="ECO:0008006" key="5">
    <source>
        <dbReference type="Google" id="ProtNLM"/>
    </source>
</evidence>
<reference evidence="3" key="1">
    <citation type="submission" date="2020-06" db="EMBL/GenBank/DDBJ databases">
        <title>Draft genome sequences of strains closely related to Aspergillus parafelis and Aspergillus hiratsukae.</title>
        <authorList>
            <person name="Dos Santos R.A.C."/>
            <person name="Rivero-Menendez O."/>
            <person name="Steenwyk J.L."/>
            <person name="Mead M.E."/>
            <person name="Goldman G.H."/>
            <person name="Alastruey-Izquierdo A."/>
            <person name="Rokas A."/>
        </authorList>
    </citation>
    <scope>NUCLEOTIDE SEQUENCE</scope>
    <source>
        <strain evidence="3">CNM-CM5793</strain>
    </source>
</reference>
<sequence length="235" mass="25428">MSGAYAQARMNHHISSTPRKALRGPDRPIALRQEYITDTKTTLVLSPQGDAQSATAYKVKDQDGRTLFTASGWKYNNGSCREFRDASGLPLFELHRKISLKTAWYITLPGGDGEVDVPLATGAPRLAPAFGNFSISLRNTAAAASETKSEVDHQLTLVVERHGRVLQSFDVIDGDRKVAEVCESIQHNEKLALKPSSRRGHRPALDVVIAPGVDMSLVAVIAVIASDSVYGSESS</sequence>
<evidence type="ECO:0000256" key="2">
    <source>
        <dbReference type="SAM" id="MobiDB-lite"/>
    </source>
</evidence>
<organism evidence="3 4">
    <name type="scientific">Aspergillus hiratsukae</name>
    <dbReference type="NCBI Taxonomy" id="1194566"/>
    <lineage>
        <taxon>Eukaryota</taxon>
        <taxon>Fungi</taxon>
        <taxon>Dikarya</taxon>
        <taxon>Ascomycota</taxon>
        <taxon>Pezizomycotina</taxon>
        <taxon>Eurotiomycetes</taxon>
        <taxon>Eurotiomycetidae</taxon>
        <taxon>Eurotiales</taxon>
        <taxon>Aspergillaceae</taxon>
        <taxon>Aspergillus</taxon>
        <taxon>Aspergillus subgen. Fumigati</taxon>
    </lineage>
</organism>
<dbReference type="OrthoDB" id="97518at2759"/>
<dbReference type="Proteomes" id="UP000630445">
    <property type="component" value="Unassembled WGS sequence"/>
</dbReference>
<dbReference type="Pfam" id="PF04525">
    <property type="entry name" value="LOR"/>
    <property type="match status" value="1"/>
</dbReference>